<feature type="transmembrane region" description="Helical" evidence="1">
    <location>
        <begin position="185"/>
        <end position="204"/>
    </location>
</feature>
<feature type="domain" description="Acyltransferase 3" evidence="2">
    <location>
        <begin position="4"/>
        <end position="261"/>
    </location>
</feature>
<dbReference type="Pfam" id="PF01757">
    <property type="entry name" value="Acyl_transf_3"/>
    <property type="match status" value="1"/>
</dbReference>
<keyword evidence="3" id="KW-0012">Acyltransferase</keyword>
<dbReference type="InterPro" id="IPR050879">
    <property type="entry name" value="Acyltransferase_3"/>
</dbReference>
<feature type="transmembrane region" description="Helical" evidence="1">
    <location>
        <begin position="152"/>
        <end position="173"/>
    </location>
</feature>
<dbReference type="GO" id="GO:0009103">
    <property type="term" value="P:lipopolysaccharide biosynthetic process"/>
    <property type="evidence" value="ECO:0007669"/>
    <property type="project" value="TreeGrafter"/>
</dbReference>
<keyword evidence="1" id="KW-1133">Transmembrane helix</keyword>
<sequence length="263" mass="30525">MGKIRFLLALSVITAHCGPILGLELLSAEAVQAFFVISGFYMALVLNEKYIGANWSYKLFITNRYLRVAPVYWAVLVLTILFSFVVGVYRNWIMWPILSSYQMVNPGFVSFGYLILTNIFIFGQDLVVLLGIDPASGELFFTTNFWNTNPPLYSFLFLPQAWTLGLELSFYLIAPFLLRKGFVRVVLFMTISVAVRLLVFFYFGLRNDPWSYRFFPSELFFFLLGYFSYRIYLFIKNKSTPRYINLALLYLLLAFTVTFSFLP</sequence>
<name>A0A4Y8SCJ7_9SPHI</name>
<evidence type="ECO:0000313" key="3">
    <source>
        <dbReference type="EMBL" id="TFF36154.1"/>
    </source>
</evidence>
<dbReference type="Proteomes" id="UP000297540">
    <property type="component" value="Unassembled WGS sequence"/>
</dbReference>
<feature type="transmembrane region" description="Helical" evidence="1">
    <location>
        <begin position="243"/>
        <end position="262"/>
    </location>
</feature>
<comment type="caution">
    <text evidence="3">The sequence shown here is derived from an EMBL/GenBank/DDBJ whole genome shotgun (WGS) entry which is preliminary data.</text>
</comment>
<accession>A0A4Y8SCJ7</accession>
<feature type="transmembrane region" description="Helical" evidence="1">
    <location>
        <begin position="210"/>
        <end position="231"/>
    </location>
</feature>
<keyword evidence="1" id="KW-0472">Membrane</keyword>
<evidence type="ECO:0000256" key="1">
    <source>
        <dbReference type="SAM" id="Phobius"/>
    </source>
</evidence>
<keyword evidence="3" id="KW-0808">Transferase</keyword>
<dbReference type="GO" id="GO:0016747">
    <property type="term" value="F:acyltransferase activity, transferring groups other than amino-acyl groups"/>
    <property type="evidence" value="ECO:0007669"/>
    <property type="project" value="InterPro"/>
</dbReference>
<feature type="transmembrane region" description="Helical" evidence="1">
    <location>
        <begin position="110"/>
        <end position="132"/>
    </location>
</feature>
<dbReference type="GO" id="GO:0016020">
    <property type="term" value="C:membrane"/>
    <property type="evidence" value="ECO:0007669"/>
    <property type="project" value="TreeGrafter"/>
</dbReference>
<feature type="transmembrane region" description="Helical" evidence="1">
    <location>
        <begin position="71"/>
        <end position="89"/>
    </location>
</feature>
<evidence type="ECO:0000313" key="4">
    <source>
        <dbReference type="Proteomes" id="UP000297540"/>
    </source>
</evidence>
<proteinExistence type="predicted"/>
<organism evidence="3 4">
    <name type="scientific">Mucilaginibacter psychrotolerans</name>
    <dbReference type="NCBI Taxonomy" id="1524096"/>
    <lineage>
        <taxon>Bacteria</taxon>
        <taxon>Pseudomonadati</taxon>
        <taxon>Bacteroidota</taxon>
        <taxon>Sphingobacteriia</taxon>
        <taxon>Sphingobacteriales</taxon>
        <taxon>Sphingobacteriaceae</taxon>
        <taxon>Mucilaginibacter</taxon>
    </lineage>
</organism>
<reference evidence="3 4" key="1">
    <citation type="journal article" date="2017" name="Int. J. Syst. Evol. Microbiol.">
        <title>Mucilaginibacterpsychrotolerans sp. nov., isolated from peatlands.</title>
        <authorList>
            <person name="Deng Y."/>
            <person name="Shen L."/>
            <person name="Xu B."/>
            <person name="Liu Y."/>
            <person name="Gu Z."/>
            <person name="Liu H."/>
            <person name="Zhou Y."/>
        </authorList>
    </citation>
    <scope>NUCLEOTIDE SEQUENCE [LARGE SCALE GENOMIC DNA]</scope>
    <source>
        <strain evidence="3 4">NH7-4</strain>
    </source>
</reference>
<dbReference type="EMBL" id="SOZE01000017">
    <property type="protein sequence ID" value="TFF36154.1"/>
    <property type="molecule type" value="Genomic_DNA"/>
</dbReference>
<dbReference type="AlphaFoldDB" id="A0A4Y8SCJ7"/>
<dbReference type="InterPro" id="IPR002656">
    <property type="entry name" value="Acyl_transf_3_dom"/>
</dbReference>
<protein>
    <submittedName>
        <fullName evidence="3">Acyltransferase</fullName>
    </submittedName>
</protein>
<evidence type="ECO:0000259" key="2">
    <source>
        <dbReference type="Pfam" id="PF01757"/>
    </source>
</evidence>
<gene>
    <name evidence="3" type="ORF">E2R66_16560</name>
</gene>
<dbReference type="PANTHER" id="PTHR23028:SF53">
    <property type="entry name" value="ACYL_TRANSF_3 DOMAIN-CONTAINING PROTEIN"/>
    <property type="match status" value="1"/>
</dbReference>
<dbReference type="PANTHER" id="PTHR23028">
    <property type="entry name" value="ACETYLTRANSFERASE"/>
    <property type="match status" value="1"/>
</dbReference>
<keyword evidence="4" id="KW-1185">Reference proteome</keyword>
<dbReference type="RefSeq" id="WP_133232518.1">
    <property type="nucleotide sequence ID" value="NZ_SOZE01000017.1"/>
</dbReference>
<keyword evidence="1" id="KW-0812">Transmembrane</keyword>
<dbReference type="OrthoDB" id="290051at2"/>